<comment type="caution">
    <text evidence="2">The sequence shown here is derived from an EMBL/GenBank/DDBJ whole genome shotgun (WGS) entry which is preliminary data.</text>
</comment>
<name>A0A9P4GPE7_9PLEO</name>
<evidence type="ECO:0000313" key="3">
    <source>
        <dbReference type="Proteomes" id="UP000800039"/>
    </source>
</evidence>
<dbReference type="GeneID" id="63855993"/>
<feature type="region of interest" description="Disordered" evidence="1">
    <location>
        <begin position="102"/>
        <end position="141"/>
    </location>
</feature>
<accession>A0A9P4GPE7</accession>
<evidence type="ECO:0000256" key="1">
    <source>
        <dbReference type="SAM" id="MobiDB-lite"/>
    </source>
</evidence>
<feature type="compositionally biased region" description="Acidic residues" evidence="1">
    <location>
        <begin position="118"/>
        <end position="133"/>
    </location>
</feature>
<dbReference type="Proteomes" id="UP000800039">
    <property type="component" value="Unassembled WGS sequence"/>
</dbReference>
<reference evidence="2" key="1">
    <citation type="submission" date="2020-01" db="EMBL/GenBank/DDBJ databases">
        <authorList>
            <consortium name="DOE Joint Genome Institute"/>
            <person name="Haridas S."/>
            <person name="Albert R."/>
            <person name="Binder M."/>
            <person name="Bloem J."/>
            <person name="Labutti K."/>
            <person name="Salamov A."/>
            <person name="Andreopoulos B."/>
            <person name="Baker S.E."/>
            <person name="Barry K."/>
            <person name="Bills G."/>
            <person name="Bluhm B.H."/>
            <person name="Cannon C."/>
            <person name="Castanera R."/>
            <person name="Culley D.E."/>
            <person name="Daum C."/>
            <person name="Ezra D."/>
            <person name="Gonzalez J.B."/>
            <person name="Henrissat B."/>
            <person name="Kuo A."/>
            <person name="Liang C."/>
            <person name="Lipzen A."/>
            <person name="Lutzoni F."/>
            <person name="Magnuson J."/>
            <person name="Mondo S."/>
            <person name="Nolan M."/>
            <person name="Ohm R."/>
            <person name="Pangilinan J."/>
            <person name="Park H.-J."/>
            <person name="Ramirez L."/>
            <person name="Alfaro M."/>
            <person name="Sun H."/>
            <person name="Tritt A."/>
            <person name="Yoshinaga Y."/>
            <person name="Zwiers L.-H."/>
            <person name="Turgeon B.G."/>
            <person name="Goodwin S.B."/>
            <person name="Spatafora J.W."/>
            <person name="Crous P.W."/>
            <person name="Grigoriev I.V."/>
        </authorList>
    </citation>
    <scope>NUCLEOTIDE SEQUENCE</scope>
    <source>
        <strain evidence="2">CBS 394.84</strain>
    </source>
</reference>
<proteinExistence type="predicted"/>
<evidence type="ECO:0000313" key="2">
    <source>
        <dbReference type="EMBL" id="KAF1848986.1"/>
    </source>
</evidence>
<protein>
    <submittedName>
        <fullName evidence="2">Uncharacterized protein</fullName>
    </submittedName>
</protein>
<feature type="compositionally biased region" description="Polar residues" evidence="1">
    <location>
        <begin position="102"/>
        <end position="113"/>
    </location>
</feature>
<dbReference type="RefSeq" id="XP_040791549.1">
    <property type="nucleotide sequence ID" value="XM_040938736.1"/>
</dbReference>
<dbReference type="AlphaFoldDB" id="A0A9P4GPE7"/>
<keyword evidence="3" id="KW-1185">Reference proteome</keyword>
<sequence length="185" mass="21156">MLHYMGTRQAPRKYPVPEAHLATSIATELCDVCTKRAWTPKTFSTLLDAPFEQDSVTITYVVTSEELRTSVLNGCRFCRTLADGIHGRMFLDEMYQRWNKTDSWPESVNSGDSKSPEYGDEAIEQEQEEDGNDWNDASAFNEEKIADDVTGGWEAWEDRDTLFEASTFEVRLSFEREVEDCARKG</sequence>
<dbReference type="EMBL" id="ML976615">
    <property type="protein sequence ID" value="KAF1848986.1"/>
    <property type="molecule type" value="Genomic_DNA"/>
</dbReference>
<gene>
    <name evidence="2" type="ORF">K460DRAFT_83823</name>
</gene>
<organism evidence="2 3">
    <name type="scientific">Cucurbitaria berberidis CBS 394.84</name>
    <dbReference type="NCBI Taxonomy" id="1168544"/>
    <lineage>
        <taxon>Eukaryota</taxon>
        <taxon>Fungi</taxon>
        <taxon>Dikarya</taxon>
        <taxon>Ascomycota</taxon>
        <taxon>Pezizomycotina</taxon>
        <taxon>Dothideomycetes</taxon>
        <taxon>Pleosporomycetidae</taxon>
        <taxon>Pleosporales</taxon>
        <taxon>Pleosporineae</taxon>
        <taxon>Cucurbitariaceae</taxon>
        <taxon>Cucurbitaria</taxon>
    </lineage>
</organism>